<dbReference type="EMBL" id="CP003929">
    <property type="protein sequence ID" value="AGB36724.1"/>
    <property type="molecule type" value="Genomic_DNA"/>
</dbReference>
<evidence type="ECO:0000313" key="12">
    <source>
        <dbReference type="EMBL" id="AGB36724.1"/>
    </source>
</evidence>
<dbReference type="EC" id="1.2.7.3" evidence="4"/>
<keyword evidence="13" id="KW-1185">Reference proteome</keyword>
<dbReference type="InterPro" id="IPR009014">
    <property type="entry name" value="Transketo_C/PFOR_II"/>
</dbReference>
<evidence type="ECO:0000259" key="11">
    <source>
        <dbReference type="Pfam" id="PF17147"/>
    </source>
</evidence>
<gene>
    <name evidence="12" type="ORF">Natoc_0875</name>
</gene>
<dbReference type="CDD" id="cd07034">
    <property type="entry name" value="TPP_PYR_PFOR_IOR-alpha_like"/>
    <property type="match status" value="1"/>
</dbReference>
<feature type="domain" description="Pyruvate/ketoisovalerate oxidoreductase catalytic" evidence="9">
    <location>
        <begin position="41"/>
        <end position="226"/>
    </location>
</feature>
<dbReference type="Pfam" id="PF17147">
    <property type="entry name" value="PFOR_II"/>
    <property type="match status" value="1"/>
</dbReference>
<name>L0JX84_9EURY</name>
<dbReference type="NCBIfam" id="TIGR03710">
    <property type="entry name" value="OAFO_sf"/>
    <property type="match status" value="1"/>
</dbReference>
<comment type="catalytic activity">
    <reaction evidence="2">
        <text>2 oxidized [2Fe-2S]-[ferredoxin] + 2-oxoglutarate + CoA = succinyl-CoA + 2 reduced [2Fe-2S]-[ferredoxin] + CO2 + H(+)</text>
        <dbReference type="Rhea" id="RHEA:17297"/>
        <dbReference type="Rhea" id="RHEA-COMP:10000"/>
        <dbReference type="Rhea" id="RHEA-COMP:10001"/>
        <dbReference type="ChEBI" id="CHEBI:15378"/>
        <dbReference type="ChEBI" id="CHEBI:16526"/>
        <dbReference type="ChEBI" id="CHEBI:16810"/>
        <dbReference type="ChEBI" id="CHEBI:33737"/>
        <dbReference type="ChEBI" id="CHEBI:33738"/>
        <dbReference type="ChEBI" id="CHEBI:57287"/>
        <dbReference type="ChEBI" id="CHEBI:57292"/>
        <dbReference type="EC" id="1.2.7.3"/>
    </reaction>
</comment>
<dbReference type="SUPFAM" id="SSF52518">
    <property type="entry name" value="Thiamin diphosphate-binding fold (THDP-binding)"/>
    <property type="match status" value="1"/>
</dbReference>
<dbReference type="InterPro" id="IPR019752">
    <property type="entry name" value="Pyrv/ketoisovalerate_OxRed_cat"/>
</dbReference>
<dbReference type="SUPFAM" id="SSF53323">
    <property type="entry name" value="Pyruvate-ferredoxin oxidoreductase, PFOR, domain III"/>
    <property type="match status" value="1"/>
</dbReference>
<dbReference type="Gene3D" id="3.40.50.970">
    <property type="match status" value="1"/>
</dbReference>
<comment type="subunit">
    <text evidence="3">Heterotetramer of the KorA, KorB, KorC and KorD subunits.</text>
</comment>
<evidence type="ECO:0000313" key="13">
    <source>
        <dbReference type="Proteomes" id="UP000010878"/>
    </source>
</evidence>
<dbReference type="GO" id="GO:0006979">
    <property type="term" value="P:response to oxidative stress"/>
    <property type="evidence" value="ECO:0007669"/>
    <property type="project" value="TreeGrafter"/>
</dbReference>
<organism evidence="12 13">
    <name type="scientific">Natronococcus occultus SP4</name>
    <dbReference type="NCBI Taxonomy" id="694430"/>
    <lineage>
        <taxon>Archaea</taxon>
        <taxon>Methanobacteriati</taxon>
        <taxon>Methanobacteriota</taxon>
        <taxon>Stenosarchaea group</taxon>
        <taxon>Halobacteria</taxon>
        <taxon>Halobacteriales</taxon>
        <taxon>Natrialbaceae</taxon>
        <taxon>Natronococcus</taxon>
    </lineage>
</organism>
<dbReference type="GO" id="GO:0006082">
    <property type="term" value="P:organic acid metabolic process"/>
    <property type="evidence" value="ECO:0007669"/>
    <property type="project" value="UniProtKB-ARBA"/>
</dbReference>
<dbReference type="eggNOG" id="arCOG01606">
    <property type="taxonomic scope" value="Archaea"/>
</dbReference>
<dbReference type="AlphaFoldDB" id="L0JX84"/>
<sequence>MAIYSKGFRHGETKIRIRLATWPLISMSDDELIWRVSGGSGDGIDSTSQNFAKALMRSGLDVFTHRHYPSRIRGGHTYVEIRAAADEVQSRGDGYNFLLALGDSFARNPQEEAYYGNEEIKPLSENLDELREGGVIVYDEGLLSEDDVEELELEERAEENDWHVYPVDLRGLAKEHGREVMRNTAGIGVTAALLDMDLEHIEDLMSDAMGGDVLESNLEILHEAYEMVDDDFETTHDLRAPEGDHDTEQALLSGSNAIAYGAIDAGCRFIAGYPMTPWTDVFTILSQNFPDMGGVSEQVEDEIAAAALAVGASHAGVKAMSGSSGGGFALMSEPLGLAEMTETPVVLIESMRAGPSTGMPTKPEQADLEHVLYTSQGDSQRVVFAPGNIEEAYEQTRLAFDIAWDYQIPAIVIYDQKLSGENKNVDVDFFDREPSPDLGSTLTEEELKEAAHDASGKFKRFDYKEATDGVASRSIPGQKGGRYLATGNEHSPVGHISEDPDNRVFQMERRLEKLEQIRAELDEERDSTQTYFGPEEADYGIITWGSSQGAVEEAIERLNEQGHSVKGISVSDMMPFAETEVTEFLESVDEAMVVEMNATAQFRGLIQKELGRFGDKMTSLLKFNGNPFEPAEIVEGYEVNLADEDRQPEAQVRIEPAAGD</sequence>
<evidence type="ECO:0000256" key="6">
    <source>
        <dbReference type="ARBA" id="ARBA00076968"/>
    </source>
</evidence>
<proteinExistence type="predicted"/>
<evidence type="ECO:0000256" key="3">
    <source>
        <dbReference type="ARBA" id="ARBA00064882"/>
    </source>
</evidence>
<reference evidence="12 13" key="1">
    <citation type="submission" date="2012-11" db="EMBL/GenBank/DDBJ databases">
        <title>FINISHED of Natronococcus occultus SP4, DSM 3396.</title>
        <authorList>
            <consortium name="DOE Joint Genome Institute"/>
            <person name="Eisen J."/>
            <person name="Huntemann M."/>
            <person name="Wei C.-L."/>
            <person name="Han J."/>
            <person name="Detter J.C."/>
            <person name="Han C."/>
            <person name="Tapia R."/>
            <person name="Chen A."/>
            <person name="Kyrpides N."/>
            <person name="Mavromatis K."/>
            <person name="Markowitz V."/>
            <person name="Szeto E."/>
            <person name="Ivanova N."/>
            <person name="Mikhailova N."/>
            <person name="Ovchinnikova G."/>
            <person name="Pagani I."/>
            <person name="Pati A."/>
            <person name="Goodwin L."/>
            <person name="Nordberg H.P."/>
            <person name="Cantor M.N."/>
            <person name="Hua S.X."/>
            <person name="Woyke T."/>
            <person name="Eisen J."/>
            <person name="Klenk H.-P."/>
            <person name="Klenk H.-P."/>
        </authorList>
    </citation>
    <scope>NUCLEOTIDE SEQUENCE [LARGE SCALE GENOMIC DNA]</scope>
    <source>
        <strain evidence="12 13">SP4</strain>
    </source>
</reference>
<dbReference type="HOGENOM" id="CLU_017038_1_0_2"/>
<evidence type="ECO:0000259" key="9">
    <source>
        <dbReference type="Pfam" id="PF01558"/>
    </source>
</evidence>
<dbReference type="GO" id="GO:0044272">
    <property type="term" value="P:sulfur compound biosynthetic process"/>
    <property type="evidence" value="ECO:0007669"/>
    <property type="project" value="UniProtKB-ARBA"/>
</dbReference>
<dbReference type="KEGG" id="nou:Natoc_0875"/>
<evidence type="ECO:0000256" key="2">
    <source>
        <dbReference type="ARBA" id="ARBA00052359"/>
    </source>
</evidence>
<accession>L0JX84</accession>
<evidence type="ECO:0000256" key="5">
    <source>
        <dbReference type="ARBA" id="ARBA00071398"/>
    </source>
</evidence>
<feature type="domain" description="Pyruvate:ferredoxin oxidoreductase core" evidence="11">
    <location>
        <begin position="537"/>
        <end position="612"/>
    </location>
</feature>
<protein>
    <recommendedName>
        <fullName evidence="5">2-oxoglutarate synthase subunit KorA</fullName>
        <ecNumber evidence="4">1.2.7.3</ecNumber>
    </recommendedName>
    <alternativeName>
        <fullName evidence="7">2-ketoglutarate oxidoreductase alpha chain</fullName>
    </alternativeName>
    <alternativeName>
        <fullName evidence="6">2-oxoglutarate-ferredoxin oxidoreductase subunit alpha</fullName>
    </alternativeName>
</protein>
<dbReference type="PANTHER" id="PTHR32154">
    <property type="entry name" value="PYRUVATE-FLAVODOXIN OXIDOREDUCTASE-RELATED"/>
    <property type="match status" value="1"/>
</dbReference>
<dbReference type="STRING" id="694430.Natoc_0875"/>
<dbReference type="PANTHER" id="PTHR32154:SF20">
    <property type="entry name" value="2-OXOGLUTARATE OXIDOREDUCTASE SUBUNIT KORA"/>
    <property type="match status" value="1"/>
</dbReference>
<dbReference type="FunFam" id="3.40.50.970:FF:000022">
    <property type="entry name" value="2-oxoglutarate ferredoxin oxidoreductase alpha subunit"/>
    <property type="match status" value="1"/>
</dbReference>
<keyword evidence="1" id="KW-0560">Oxidoreductase</keyword>
<evidence type="ECO:0000256" key="7">
    <source>
        <dbReference type="ARBA" id="ARBA00079587"/>
    </source>
</evidence>
<dbReference type="InterPro" id="IPR002880">
    <property type="entry name" value="Pyrv_Fd/Flavodoxin_OxRdtase_N"/>
</dbReference>
<keyword evidence="8" id="KW-0175">Coiled coil</keyword>
<evidence type="ECO:0000256" key="4">
    <source>
        <dbReference type="ARBA" id="ARBA00066947"/>
    </source>
</evidence>
<dbReference type="SUPFAM" id="SSF52922">
    <property type="entry name" value="TK C-terminal domain-like"/>
    <property type="match status" value="1"/>
</dbReference>
<dbReference type="Proteomes" id="UP000010878">
    <property type="component" value="Chromosome"/>
</dbReference>
<dbReference type="InterPro" id="IPR050722">
    <property type="entry name" value="Pyruvate:ferred/Flavod_OxRd"/>
</dbReference>
<dbReference type="Gene3D" id="3.40.50.920">
    <property type="match status" value="1"/>
</dbReference>
<dbReference type="InterPro" id="IPR002869">
    <property type="entry name" value="Pyrv_flavodox_OxRed_cen"/>
</dbReference>
<dbReference type="InterPro" id="IPR033412">
    <property type="entry name" value="PFOR_II"/>
</dbReference>
<dbReference type="Pfam" id="PF01855">
    <property type="entry name" value="POR_N"/>
    <property type="match status" value="1"/>
</dbReference>
<dbReference type="Gene3D" id="3.40.920.10">
    <property type="entry name" value="Pyruvate-ferredoxin oxidoreductase, PFOR, domain III"/>
    <property type="match status" value="1"/>
</dbReference>
<feature type="domain" description="Pyruvate flavodoxin/ferredoxin oxidoreductase pyrimidine binding" evidence="10">
    <location>
        <begin position="261"/>
        <end position="498"/>
    </location>
</feature>
<evidence type="ECO:0000256" key="1">
    <source>
        <dbReference type="ARBA" id="ARBA00023002"/>
    </source>
</evidence>
<dbReference type="InterPro" id="IPR022367">
    <property type="entry name" value="2-oxoacid/accept_OxRdtase_asu"/>
</dbReference>
<feature type="coiled-coil region" evidence="8">
    <location>
        <begin position="504"/>
        <end position="531"/>
    </location>
</feature>
<dbReference type="InterPro" id="IPR029061">
    <property type="entry name" value="THDP-binding"/>
</dbReference>
<dbReference type="GO" id="GO:0047553">
    <property type="term" value="F:2-oxoglutarate synthase activity"/>
    <property type="evidence" value="ECO:0007669"/>
    <property type="project" value="UniProtKB-EC"/>
</dbReference>
<evidence type="ECO:0000256" key="8">
    <source>
        <dbReference type="SAM" id="Coils"/>
    </source>
</evidence>
<evidence type="ECO:0000259" key="10">
    <source>
        <dbReference type="Pfam" id="PF01855"/>
    </source>
</evidence>
<dbReference type="Pfam" id="PF01558">
    <property type="entry name" value="POR"/>
    <property type="match status" value="1"/>
</dbReference>